<feature type="compositionally biased region" description="Polar residues" evidence="8">
    <location>
        <begin position="566"/>
        <end position="582"/>
    </location>
</feature>
<keyword evidence="3" id="KW-0677">Repeat</keyword>
<feature type="transmembrane region" description="Helical" evidence="9">
    <location>
        <begin position="249"/>
        <end position="270"/>
    </location>
</feature>
<feature type="compositionally biased region" description="Basic and acidic residues" evidence="8">
    <location>
        <begin position="553"/>
        <end position="562"/>
    </location>
</feature>
<dbReference type="FunFam" id="1.20.1280.290:FF:000008">
    <property type="entry name" value="PQ-loop repeat-containing protein 1"/>
    <property type="match status" value="1"/>
</dbReference>
<dbReference type="OMA" id="DAMQDYC"/>
<comment type="subcellular location">
    <subcellularLocation>
        <location evidence="1">Membrane</location>
        <topology evidence="1">Multi-pass membrane protein</topology>
    </subcellularLocation>
</comment>
<dbReference type="AlphaFoldDB" id="B4HY40"/>
<dbReference type="SMART" id="SM00679">
    <property type="entry name" value="CTNS"/>
    <property type="match status" value="2"/>
</dbReference>
<dbReference type="Pfam" id="PF04193">
    <property type="entry name" value="PQ-loop"/>
    <property type="match status" value="2"/>
</dbReference>
<dbReference type="GO" id="GO:0045332">
    <property type="term" value="P:phospholipid translocation"/>
    <property type="evidence" value="ECO:0007669"/>
    <property type="project" value="TreeGrafter"/>
</dbReference>
<reference evidence="10 11" key="1">
    <citation type="journal article" date="2007" name="Nature">
        <title>Evolution of genes and genomes on the Drosophila phylogeny.</title>
        <authorList>
            <consortium name="Drosophila 12 Genomes Consortium"/>
            <person name="Clark A.G."/>
            <person name="Eisen M.B."/>
            <person name="Smith D.R."/>
            <person name="Bergman C.M."/>
            <person name="Oliver B."/>
            <person name="Markow T.A."/>
            <person name="Kaufman T.C."/>
            <person name="Kellis M."/>
            <person name="Gelbart W."/>
            <person name="Iyer V.N."/>
            <person name="Pollard D.A."/>
            <person name="Sackton T.B."/>
            <person name="Larracuente A.M."/>
            <person name="Singh N.D."/>
            <person name="Abad J.P."/>
            <person name="Abt D.N."/>
            <person name="Adryan B."/>
            <person name="Aguade M."/>
            <person name="Akashi H."/>
            <person name="Anderson W.W."/>
            <person name="Aquadro C.F."/>
            <person name="Ardell D.H."/>
            <person name="Arguello R."/>
            <person name="Artieri C.G."/>
            <person name="Barbash D.A."/>
            <person name="Barker D."/>
            <person name="Barsanti P."/>
            <person name="Batterham P."/>
            <person name="Batzoglou S."/>
            <person name="Begun D."/>
            <person name="Bhutkar A."/>
            <person name="Blanco E."/>
            <person name="Bosak S.A."/>
            <person name="Bradley R.K."/>
            <person name="Brand A.D."/>
            <person name="Brent M.R."/>
            <person name="Brooks A.N."/>
            <person name="Brown R.H."/>
            <person name="Butlin R.K."/>
            <person name="Caggese C."/>
            <person name="Calvi B.R."/>
            <person name="Bernardo de Carvalho A."/>
            <person name="Caspi A."/>
            <person name="Castrezana S."/>
            <person name="Celniker S.E."/>
            <person name="Chang J.L."/>
            <person name="Chapple C."/>
            <person name="Chatterji S."/>
            <person name="Chinwalla A."/>
            <person name="Civetta A."/>
            <person name="Clifton S.W."/>
            <person name="Comeron J.M."/>
            <person name="Costello J.C."/>
            <person name="Coyne J.A."/>
            <person name="Daub J."/>
            <person name="David R.G."/>
            <person name="Delcher A.L."/>
            <person name="Delehaunty K."/>
            <person name="Do C.B."/>
            <person name="Ebling H."/>
            <person name="Edwards K."/>
            <person name="Eickbush T."/>
            <person name="Evans J.D."/>
            <person name="Filipski A."/>
            <person name="Findeiss S."/>
            <person name="Freyhult E."/>
            <person name="Fulton L."/>
            <person name="Fulton R."/>
            <person name="Garcia A.C."/>
            <person name="Gardiner A."/>
            <person name="Garfield D.A."/>
            <person name="Garvin B.E."/>
            <person name="Gibson G."/>
            <person name="Gilbert D."/>
            <person name="Gnerre S."/>
            <person name="Godfrey J."/>
            <person name="Good R."/>
            <person name="Gotea V."/>
            <person name="Gravely B."/>
            <person name="Greenberg A.J."/>
            <person name="Griffiths-Jones S."/>
            <person name="Gross S."/>
            <person name="Guigo R."/>
            <person name="Gustafson E.A."/>
            <person name="Haerty W."/>
            <person name="Hahn M.W."/>
            <person name="Halligan D.L."/>
            <person name="Halpern A.L."/>
            <person name="Halter G.M."/>
            <person name="Han M.V."/>
            <person name="Heger A."/>
            <person name="Hillier L."/>
            <person name="Hinrichs A.S."/>
            <person name="Holmes I."/>
            <person name="Hoskins R.A."/>
            <person name="Hubisz M.J."/>
            <person name="Hultmark D."/>
            <person name="Huntley M.A."/>
            <person name="Jaffe D.B."/>
            <person name="Jagadeeshan S."/>
            <person name="Jeck W.R."/>
            <person name="Johnson J."/>
            <person name="Jones C.D."/>
            <person name="Jordan W.C."/>
            <person name="Karpen G.H."/>
            <person name="Kataoka E."/>
            <person name="Keightley P.D."/>
            <person name="Kheradpour P."/>
            <person name="Kirkness E.F."/>
            <person name="Koerich L.B."/>
            <person name="Kristiansen K."/>
            <person name="Kudrna D."/>
            <person name="Kulathinal R.J."/>
            <person name="Kumar S."/>
            <person name="Kwok R."/>
            <person name="Lander E."/>
            <person name="Langley C.H."/>
            <person name="Lapoint R."/>
            <person name="Lazzaro B.P."/>
            <person name="Lee S.J."/>
            <person name="Levesque L."/>
            <person name="Li R."/>
            <person name="Lin C.F."/>
            <person name="Lin M.F."/>
            <person name="Lindblad-Toh K."/>
            <person name="Llopart A."/>
            <person name="Long M."/>
            <person name="Low L."/>
            <person name="Lozovsky E."/>
            <person name="Lu J."/>
            <person name="Luo M."/>
            <person name="Machado C.A."/>
            <person name="Makalowski W."/>
            <person name="Marzo M."/>
            <person name="Matsuda M."/>
            <person name="Matzkin L."/>
            <person name="McAllister B."/>
            <person name="McBride C.S."/>
            <person name="McKernan B."/>
            <person name="McKernan K."/>
            <person name="Mendez-Lago M."/>
            <person name="Minx P."/>
            <person name="Mollenhauer M.U."/>
            <person name="Montooth K."/>
            <person name="Mount S.M."/>
            <person name="Mu X."/>
            <person name="Myers E."/>
            <person name="Negre B."/>
            <person name="Newfeld S."/>
            <person name="Nielsen R."/>
            <person name="Noor M.A."/>
            <person name="O'Grady P."/>
            <person name="Pachter L."/>
            <person name="Papaceit M."/>
            <person name="Parisi M.J."/>
            <person name="Parisi M."/>
            <person name="Parts L."/>
            <person name="Pedersen J.S."/>
            <person name="Pesole G."/>
            <person name="Phillippy A.M."/>
            <person name="Ponting C.P."/>
            <person name="Pop M."/>
            <person name="Porcelli D."/>
            <person name="Powell J.R."/>
            <person name="Prohaska S."/>
            <person name="Pruitt K."/>
            <person name="Puig M."/>
            <person name="Quesneville H."/>
            <person name="Ram K.R."/>
            <person name="Rand D."/>
            <person name="Rasmussen M.D."/>
            <person name="Reed L.K."/>
            <person name="Reenan R."/>
            <person name="Reily A."/>
            <person name="Remington K.A."/>
            <person name="Rieger T.T."/>
            <person name="Ritchie M.G."/>
            <person name="Robin C."/>
            <person name="Rogers Y.H."/>
            <person name="Rohde C."/>
            <person name="Rozas J."/>
            <person name="Rubenfield M.J."/>
            <person name="Ruiz A."/>
            <person name="Russo S."/>
            <person name="Salzberg S.L."/>
            <person name="Sanchez-Gracia A."/>
            <person name="Saranga D.J."/>
            <person name="Sato H."/>
            <person name="Schaeffer S.W."/>
            <person name="Schatz M.C."/>
            <person name="Schlenke T."/>
            <person name="Schwartz R."/>
            <person name="Segarra C."/>
            <person name="Singh R.S."/>
            <person name="Sirot L."/>
            <person name="Sirota M."/>
            <person name="Sisneros N.B."/>
            <person name="Smith C.D."/>
            <person name="Smith T.F."/>
            <person name="Spieth J."/>
            <person name="Stage D.E."/>
            <person name="Stark A."/>
            <person name="Stephan W."/>
            <person name="Strausberg R.L."/>
            <person name="Strempel S."/>
            <person name="Sturgill D."/>
            <person name="Sutton G."/>
            <person name="Sutton G.G."/>
            <person name="Tao W."/>
            <person name="Teichmann S."/>
            <person name="Tobari Y.N."/>
            <person name="Tomimura Y."/>
            <person name="Tsolas J.M."/>
            <person name="Valente V.L."/>
            <person name="Venter E."/>
            <person name="Venter J.C."/>
            <person name="Vicario S."/>
            <person name="Vieira F.G."/>
            <person name="Vilella A.J."/>
            <person name="Villasante A."/>
            <person name="Walenz B."/>
            <person name="Wang J."/>
            <person name="Wasserman M."/>
            <person name="Watts T."/>
            <person name="Wilson D."/>
            <person name="Wilson R.K."/>
            <person name="Wing R.A."/>
            <person name="Wolfner M.F."/>
            <person name="Wong A."/>
            <person name="Wong G.K."/>
            <person name="Wu C.I."/>
            <person name="Wu G."/>
            <person name="Yamamoto D."/>
            <person name="Yang H.P."/>
            <person name="Yang S.P."/>
            <person name="Yorke J.A."/>
            <person name="Yoshida K."/>
            <person name="Zdobnov E."/>
            <person name="Zhang P."/>
            <person name="Zhang Y."/>
            <person name="Zimin A.V."/>
            <person name="Baldwin J."/>
            <person name="Abdouelleil A."/>
            <person name="Abdulkadir J."/>
            <person name="Abebe A."/>
            <person name="Abera B."/>
            <person name="Abreu J."/>
            <person name="Acer S.C."/>
            <person name="Aftuck L."/>
            <person name="Alexander A."/>
            <person name="An P."/>
            <person name="Anderson E."/>
            <person name="Anderson S."/>
            <person name="Arachi H."/>
            <person name="Azer M."/>
            <person name="Bachantsang P."/>
            <person name="Barry A."/>
            <person name="Bayul T."/>
            <person name="Berlin A."/>
            <person name="Bessette D."/>
            <person name="Bloom T."/>
            <person name="Blye J."/>
            <person name="Boguslavskiy L."/>
            <person name="Bonnet C."/>
            <person name="Boukhgalter B."/>
            <person name="Bourzgui I."/>
            <person name="Brown A."/>
            <person name="Cahill P."/>
            <person name="Channer S."/>
            <person name="Cheshatsang Y."/>
            <person name="Chuda L."/>
            <person name="Citroen M."/>
            <person name="Collymore A."/>
            <person name="Cooke P."/>
            <person name="Costello M."/>
            <person name="D'Aco K."/>
            <person name="Daza R."/>
            <person name="De Haan G."/>
            <person name="DeGray S."/>
            <person name="DeMaso C."/>
            <person name="Dhargay N."/>
            <person name="Dooley K."/>
            <person name="Dooley E."/>
            <person name="Doricent M."/>
            <person name="Dorje P."/>
            <person name="Dorjee K."/>
            <person name="Dupes A."/>
            <person name="Elong R."/>
            <person name="Falk J."/>
            <person name="Farina A."/>
            <person name="Faro S."/>
            <person name="Ferguson D."/>
            <person name="Fisher S."/>
            <person name="Foley C.D."/>
            <person name="Franke A."/>
            <person name="Friedrich D."/>
            <person name="Gadbois L."/>
            <person name="Gearin G."/>
            <person name="Gearin C.R."/>
            <person name="Giannoukos G."/>
            <person name="Goode T."/>
            <person name="Graham J."/>
            <person name="Grandbois E."/>
            <person name="Grewal S."/>
            <person name="Gyaltsen K."/>
            <person name="Hafez N."/>
            <person name="Hagos B."/>
            <person name="Hall J."/>
            <person name="Henson C."/>
            <person name="Hollinger A."/>
            <person name="Honan T."/>
            <person name="Huard M.D."/>
            <person name="Hughes L."/>
            <person name="Hurhula B."/>
            <person name="Husby M.E."/>
            <person name="Kamat A."/>
            <person name="Kanga B."/>
            <person name="Kashin S."/>
            <person name="Khazanovich D."/>
            <person name="Kisner P."/>
            <person name="Lance K."/>
            <person name="Lara M."/>
            <person name="Lee W."/>
            <person name="Lennon N."/>
            <person name="Letendre F."/>
            <person name="LeVine R."/>
            <person name="Lipovsky A."/>
            <person name="Liu X."/>
            <person name="Liu J."/>
            <person name="Liu S."/>
            <person name="Lokyitsang T."/>
            <person name="Lokyitsang Y."/>
            <person name="Lubonja R."/>
            <person name="Lui A."/>
            <person name="MacDonald P."/>
            <person name="Magnisalis V."/>
            <person name="Maru K."/>
            <person name="Matthews C."/>
            <person name="McCusker W."/>
            <person name="McDonough S."/>
            <person name="Mehta T."/>
            <person name="Meldrim J."/>
            <person name="Meneus L."/>
            <person name="Mihai O."/>
            <person name="Mihalev A."/>
            <person name="Mihova T."/>
            <person name="Mittelman R."/>
            <person name="Mlenga V."/>
            <person name="Montmayeur A."/>
            <person name="Mulrain L."/>
            <person name="Navidi A."/>
            <person name="Naylor J."/>
            <person name="Negash T."/>
            <person name="Nguyen T."/>
            <person name="Nguyen N."/>
            <person name="Nicol R."/>
            <person name="Norbu C."/>
            <person name="Norbu N."/>
            <person name="Novod N."/>
            <person name="O'Neill B."/>
            <person name="Osman S."/>
            <person name="Markiewicz E."/>
            <person name="Oyono O.L."/>
            <person name="Patti C."/>
            <person name="Phunkhang P."/>
            <person name="Pierre F."/>
            <person name="Priest M."/>
            <person name="Raghuraman S."/>
            <person name="Rege F."/>
            <person name="Reyes R."/>
            <person name="Rise C."/>
            <person name="Rogov P."/>
            <person name="Ross K."/>
            <person name="Ryan E."/>
            <person name="Settipalli S."/>
            <person name="Shea T."/>
            <person name="Sherpa N."/>
            <person name="Shi L."/>
            <person name="Shih D."/>
            <person name="Sparrow T."/>
            <person name="Spaulding J."/>
            <person name="Stalker J."/>
            <person name="Stange-Thomann N."/>
            <person name="Stavropoulos S."/>
            <person name="Stone C."/>
            <person name="Strader C."/>
            <person name="Tesfaye S."/>
            <person name="Thomson T."/>
            <person name="Thoulutsang Y."/>
            <person name="Thoulutsang D."/>
            <person name="Topham K."/>
            <person name="Topping I."/>
            <person name="Tsamla T."/>
            <person name="Vassiliev H."/>
            <person name="Vo A."/>
            <person name="Wangchuk T."/>
            <person name="Wangdi T."/>
            <person name="Weiand M."/>
            <person name="Wilkinson J."/>
            <person name="Wilson A."/>
            <person name="Yadav S."/>
            <person name="Young G."/>
            <person name="Yu Q."/>
            <person name="Zembek L."/>
            <person name="Zhong D."/>
            <person name="Zimmer A."/>
            <person name="Zwirko Z."/>
            <person name="Jaffe D.B."/>
            <person name="Alvarez P."/>
            <person name="Brockman W."/>
            <person name="Butler J."/>
            <person name="Chin C."/>
            <person name="Gnerre S."/>
            <person name="Grabherr M."/>
            <person name="Kleber M."/>
            <person name="Mauceli E."/>
            <person name="MacCallum I."/>
        </authorList>
    </citation>
    <scope>NUCLEOTIDE SEQUENCE [LARGE SCALE GENOMIC DNA]</scope>
    <source>
        <strain evidence="11">Rob3c / Tucson 14021-0248.25</strain>
    </source>
</reference>
<dbReference type="STRING" id="7238.B4HY40"/>
<dbReference type="GO" id="GO:0005768">
    <property type="term" value="C:endosome"/>
    <property type="evidence" value="ECO:0007669"/>
    <property type="project" value="TreeGrafter"/>
</dbReference>
<evidence type="ECO:0000256" key="2">
    <source>
        <dbReference type="ARBA" id="ARBA00022692"/>
    </source>
</evidence>
<feature type="compositionally biased region" description="Low complexity" evidence="8">
    <location>
        <begin position="460"/>
        <end position="469"/>
    </location>
</feature>
<feature type="compositionally biased region" description="Basic and acidic residues" evidence="8">
    <location>
        <begin position="768"/>
        <end position="791"/>
    </location>
</feature>
<feature type="region of interest" description="Disordered" evidence="8">
    <location>
        <begin position="756"/>
        <end position="817"/>
    </location>
</feature>
<dbReference type="InterPro" id="IPR006603">
    <property type="entry name" value="PQ-loop_rpt"/>
</dbReference>
<dbReference type="GO" id="GO:0016020">
    <property type="term" value="C:membrane"/>
    <property type="evidence" value="ECO:0007669"/>
    <property type="project" value="UniProtKB-SubCell"/>
</dbReference>
<dbReference type="PhylomeDB" id="B4HY40"/>
<evidence type="ECO:0000256" key="4">
    <source>
        <dbReference type="ARBA" id="ARBA00022989"/>
    </source>
</evidence>
<evidence type="ECO:0000313" key="10">
    <source>
        <dbReference type="EMBL" id="EDW51970.1"/>
    </source>
</evidence>
<evidence type="ECO:0000256" key="7">
    <source>
        <dbReference type="ARBA" id="ARBA00043159"/>
    </source>
</evidence>
<feature type="compositionally biased region" description="Acidic residues" evidence="8">
    <location>
        <begin position="540"/>
        <end position="552"/>
    </location>
</feature>
<feature type="transmembrane region" description="Helical" evidence="9">
    <location>
        <begin position="219"/>
        <end position="242"/>
    </location>
</feature>
<name>B4HY40_DROSE</name>
<feature type="region of interest" description="Disordered" evidence="8">
    <location>
        <begin position="430"/>
        <end position="474"/>
    </location>
</feature>
<evidence type="ECO:0000256" key="5">
    <source>
        <dbReference type="ARBA" id="ARBA00023136"/>
    </source>
</evidence>
<dbReference type="GO" id="GO:0005829">
    <property type="term" value="C:cytosol"/>
    <property type="evidence" value="ECO:0007669"/>
    <property type="project" value="GOC"/>
</dbReference>
<dbReference type="GO" id="GO:0005802">
    <property type="term" value="C:trans-Golgi network"/>
    <property type="evidence" value="ECO:0007669"/>
    <property type="project" value="TreeGrafter"/>
</dbReference>
<organism evidence="11">
    <name type="scientific">Drosophila sechellia</name>
    <name type="common">Fruit fly</name>
    <dbReference type="NCBI Taxonomy" id="7238"/>
    <lineage>
        <taxon>Eukaryota</taxon>
        <taxon>Metazoa</taxon>
        <taxon>Ecdysozoa</taxon>
        <taxon>Arthropoda</taxon>
        <taxon>Hexapoda</taxon>
        <taxon>Insecta</taxon>
        <taxon>Pterygota</taxon>
        <taxon>Neoptera</taxon>
        <taxon>Endopterygota</taxon>
        <taxon>Diptera</taxon>
        <taxon>Brachycera</taxon>
        <taxon>Muscomorpha</taxon>
        <taxon>Ephydroidea</taxon>
        <taxon>Drosophilidae</taxon>
        <taxon>Drosophila</taxon>
        <taxon>Sophophora</taxon>
    </lineage>
</organism>
<keyword evidence="5 9" id="KW-0472">Membrane</keyword>
<evidence type="ECO:0000256" key="8">
    <source>
        <dbReference type="SAM" id="MobiDB-lite"/>
    </source>
</evidence>
<evidence type="ECO:0000256" key="1">
    <source>
        <dbReference type="ARBA" id="ARBA00004141"/>
    </source>
</evidence>
<evidence type="ECO:0000313" key="11">
    <source>
        <dbReference type="Proteomes" id="UP000001292"/>
    </source>
</evidence>
<feature type="transmembrane region" description="Helical" evidence="9">
    <location>
        <begin position="75"/>
        <end position="96"/>
    </location>
</feature>
<gene>
    <name evidence="10" type="primary">Dsec\GM13609</name>
    <name evidence="10" type="ORF">Dsec_GM13609</name>
</gene>
<dbReference type="FunFam" id="1.20.1280.290:FF:000005">
    <property type="entry name" value="PQ-loop repeat-containing protein 1"/>
    <property type="match status" value="1"/>
</dbReference>
<feature type="compositionally biased region" description="Basic and acidic residues" evidence="8">
    <location>
        <begin position="722"/>
        <end position="731"/>
    </location>
</feature>
<feature type="region of interest" description="Disordered" evidence="8">
    <location>
        <begin position="332"/>
        <end position="351"/>
    </location>
</feature>
<keyword evidence="2 9" id="KW-0812">Transmembrane</keyword>
<evidence type="ECO:0000256" key="3">
    <source>
        <dbReference type="ARBA" id="ARBA00022737"/>
    </source>
</evidence>
<dbReference type="PANTHER" id="PTHR14856">
    <property type="entry name" value="PQ-LOOP REPEAT-CONTAINING PROTEIN 1-LIKE PROTEIN"/>
    <property type="match status" value="1"/>
</dbReference>
<dbReference type="PANTHER" id="PTHR14856:SF9">
    <property type="entry name" value="PQ-LOOP REPEAT-CONTAINING PROTEIN 1"/>
    <property type="match status" value="1"/>
</dbReference>
<dbReference type="GO" id="GO:0042147">
    <property type="term" value="P:retrograde transport, endosome to Golgi"/>
    <property type="evidence" value="ECO:0007669"/>
    <property type="project" value="TreeGrafter"/>
</dbReference>
<keyword evidence="4 9" id="KW-1133">Transmembrane helix</keyword>
<feature type="compositionally biased region" description="Polar residues" evidence="8">
    <location>
        <begin position="707"/>
        <end position="721"/>
    </location>
</feature>
<protein>
    <recommendedName>
        <fullName evidence="6">Solute carrier family 66 member 2</fullName>
    </recommendedName>
    <alternativeName>
        <fullName evidence="7">PQ-loop repeat-containing protein 1</fullName>
    </alternativeName>
</protein>
<dbReference type="HOGENOM" id="CLU_338970_0_0_1"/>
<evidence type="ECO:0000256" key="6">
    <source>
        <dbReference type="ARBA" id="ARBA00040648"/>
    </source>
</evidence>
<keyword evidence="11" id="KW-1185">Reference proteome</keyword>
<dbReference type="InterPro" id="IPR052241">
    <property type="entry name" value="SLC66/Scramblase_ANY1"/>
</dbReference>
<feature type="transmembrane region" description="Helical" evidence="9">
    <location>
        <begin position="49"/>
        <end position="69"/>
    </location>
</feature>
<dbReference type="Proteomes" id="UP000001292">
    <property type="component" value="Unassembled WGS sequence"/>
</dbReference>
<dbReference type="Gene3D" id="1.20.1280.290">
    <property type="match status" value="2"/>
</dbReference>
<feature type="region of interest" description="Disordered" evidence="8">
    <location>
        <begin position="523"/>
        <end position="591"/>
    </location>
</feature>
<sequence length="817" mass="91595">MDWIINDEMGLTVGHVVGWAAASAMVIGGVIPYVPQYIEIKKTQDAEGFSLYVCLALLVANSLRILFWFSSRYELPLLVQSVVMNVTMFLMIHLCVKVKRVNANNREHALRGDELHLPKVMTDTDTGASVSTEAGGSVLKRVRSRHYLNDLDFKYFWNWTDFQSYLDFMLIVWAVGAAITYLMLSVLWFMESMGFVAVFTEAMLGAPQFLRNFKNKSTYGMSIHMVIMWTLGDMFKTGYFIVRKAPSQFWICGTLQVSLDIAILSQVWFYQQPQHIHHHDLHTSHSEEHQLSLPVTVSSSGDDHLLTARADDEHFKVLDFGQCHDNRAFQYHNNNKMLPRPGGSGKSKDDSSMAAALEVVIVHSPASKEQRLIGAQEESGCCRRKRNNATQTKLEGGSCCCVITTHHHHCHCNHHRHHHHHHHCHYRSAKRRALLHQKRSHHHQKHQPIKQANHKQMLPSNNNNKSSLDSSDEAMHHQAIAIEIDAATMSEDGEENNSSTATSNFPYKVASEGVKPIIMAPLREQHRHRRGSLNSNTTIETDELSRDEDDDDVRMCSHHLPEDETQLTQPAVTNSSSSSTKRGNPASAPARNECVRIKRKRFIAEAGQDYCSSCSSSCSCSSLDEDLEAHHEMTVAAECHQCIPGSRRASLCSCQNSSCCCGSCSQEDEEEEEADDEDDETTGQRESFCTAADHTITPSQEGEDMHSSTLTPLSTHRSSFMDQDHGDHTMRSDIGGGNITDADASSLSQSAEYFSLSSAAGGGTSFPTKEEDKMDKLEIKETKDFREKEVEQPSCKPWNRNSHGKHKRGSSPVDNSL</sequence>
<evidence type="ECO:0000256" key="9">
    <source>
        <dbReference type="SAM" id="Phobius"/>
    </source>
</evidence>
<feature type="transmembrane region" description="Helical" evidence="9">
    <location>
        <begin position="168"/>
        <end position="190"/>
    </location>
</feature>
<dbReference type="EMBL" id="CH480818">
    <property type="protein sequence ID" value="EDW51970.1"/>
    <property type="molecule type" value="Genomic_DNA"/>
</dbReference>
<proteinExistence type="predicted"/>
<feature type="transmembrane region" description="Helical" evidence="9">
    <location>
        <begin position="16"/>
        <end position="37"/>
    </location>
</feature>
<accession>B4HY40</accession>
<feature type="region of interest" description="Disordered" evidence="8">
    <location>
        <begin position="695"/>
        <end position="731"/>
    </location>
</feature>
<feature type="compositionally biased region" description="Basic residues" evidence="8">
    <location>
        <begin position="430"/>
        <end position="448"/>
    </location>
</feature>